<sequence length="74" mass="8104">MLASFPRRGAIGLDGHDSLKKEYRAQGPSYFTLTLLELASVLDGVSLWNLVLTAFLKSYATSQIKLSNSSLVSR</sequence>
<name>A0AAV0S5P9_9ROSI</name>
<accession>A0AAV0S5P9</accession>
<organism evidence="1 2">
    <name type="scientific">Linum tenue</name>
    <dbReference type="NCBI Taxonomy" id="586396"/>
    <lineage>
        <taxon>Eukaryota</taxon>
        <taxon>Viridiplantae</taxon>
        <taxon>Streptophyta</taxon>
        <taxon>Embryophyta</taxon>
        <taxon>Tracheophyta</taxon>
        <taxon>Spermatophyta</taxon>
        <taxon>Magnoliopsida</taxon>
        <taxon>eudicotyledons</taxon>
        <taxon>Gunneridae</taxon>
        <taxon>Pentapetalae</taxon>
        <taxon>rosids</taxon>
        <taxon>fabids</taxon>
        <taxon>Malpighiales</taxon>
        <taxon>Linaceae</taxon>
        <taxon>Linum</taxon>
    </lineage>
</organism>
<protein>
    <submittedName>
        <fullName evidence="1">Uncharacterized protein</fullName>
    </submittedName>
</protein>
<dbReference type="EMBL" id="CAMGYJ010000011">
    <property type="protein sequence ID" value="CAI0628130.1"/>
    <property type="molecule type" value="Genomic_DNA"/>
</dbReference>
<dbReference type="AlphaFoldDB" id="A0AAV0S5P9"/>
<comment type="caution">
    <text evidence="1">The sequence shown here is derived from an EMBL/GenBank/DDBJ whole genome shotgun (WGS) entry which is preliminary data.</text>
</comment>
<reference evidence="1" key="1">
    <citation type="submission" date="2022-08" db="EMBL/GenBank/DDBJ databases">
        <authorList>
            <person name="Gutierrez-Valencia J."/>
        </authorList>
    </citation>
    <scope>NUCLEOTIDE SEQUENCE</scope>
</reference>
<proteinExistence type="predicted"/>
<gene>
    <name evidence="1" type="ORF">LITE_LOCUS51536</name>
</gene>
<dbReference type="Proteomes" id="UP001154282">
    <property type="component" value="Unassembled WGS sequence"/>
</dbReference>
<evidence type="ECO:0000313" key="1">
    <source>
        <dbReference type="EMBL" id="CAI0628130.1"/>
    </source>
</evidence>
<keyword evidence="2" id="KW-1185">Reference proteome</keyword>
<evidence type="ECO:0000313" key="2">
    <source>
        <dbReference type="Proteomes" id="UP001154282"/>
    </source>
</evidence>